<name>A0A653F400_MYCKA</name>
<feature type="compositionally biased region" description="Low complexity" evidence="1">
    <location>
        <begin position="1"/>
        <end position="11"/>
    </location>
</feature>
<feature type="region of interest" description="Disordered" evidence="1">
    <location>
        <begin position="1"/>
        <end position="31"/>
    </location>
</feature>
<gene>
    <name evidence="2" type="ORF">BIN_B_04427</name>
</gene>
<accession>A0A653F400</accession>
<proteinExistence type="predicted"/>
<protein>
    <submittedName>
        <fullName evidence="2">Uncharacterized protein</fullName>
    </submittedName>
</protein>
<organism evidence="2">
    <name type="scientific">Mycobacterium kansasii</name>
    <dbReference type="NCBI Taxonomy" id="1768"/>
    <lineage>
        <taxon>Bacteria</taxon>
        <taxon>Bacillati</taxon>
        <taxon>Actinomycetota</taxon>
        <taxon>Actinomycetes</taxon>
        <taxon>Mycobacteriales</taxon>
        <taxon>Mycobacteriaceae</taxon>
        <taxon>Mycobacterium</taxon>
    </lineage>
</organism>
<evidence type="ECO:0000256" key="1">
    <source>
        <dbReference type="SAM" id="MobiDB-lite"/>
    </source>
</evidence>
<dbReference type="AlphaFoldDB" id="A0A653F400"/>
<dbReference type="EMBL" id="LR589364">
    <property type="protein sequence ID" value="VTP04370.1"/>
    <property type="molecule type" value="Genomic_DNA"/>
</dbReference>
<sequence>MCDGSPNSAGCSAGGGGGGPVRDKYRDWAPSGSSATVLKMSAQLVVPMAGPIWLGGPQNAVLPPGASSST</sequence>
<reference evidence="2" key="1">
    <citation type="submission" date="2019-05" db="EMBL/GenBank/DDBJ databases">
        <authorList>
            <person name="Naeem R."/>
            <person name="Antony C."/>
            <person name="Guan Q."/>
        </authorList>
    </citation>
    <scope>NUCLEOTIDE SEQUENCE</scope>
    <source>
        <strain evidence="2">3</strain>
    </source>
</reference>
<evidence type="ECO:0000313" key="2">
    <source>
        <dbReference type="EMBL" id="VTP04370.1"/>
    </source>
</evidence>